<evidence type="ECO:0000259" key="5">
    <source>
        <dbReference type="Pfam" id="PF25789"/>
    </source>
</evidence>
<evidence type="ECO:0000313" key="7">
    <source>
        <dbReference type="Proteomes" id="UP001447188"/>
    </source>
</evidence>
<dbReference type="PANTHER" id="PTHR21373">
    <property type="entry name" value="GLUCOSE REPRESSIBLE PROTEIN MAK10"/>
    <property type="match status" value="1"/>
</dbReference>
<evidence type="ECO:0000259" key="4">
    <source>
        <dbReference type="Pfam" id="PF04112"/>
    </source>
</evidence>
<keyword evidence="7" id="KW-1185">Reference proteome</keyword>
<comment type="caution">
    <text evidence="6">The sequence shown here is derived from an EMBL/GenBank/DDBJ whole genome shotgun (WGS) entry which is preliminary data.</text>
</comment>
<dbReference type="InterPro" id="IPR057983">
    <property type="entry name" value="NAA35-like_N"/>
</dbReference>
<evidence type="ECO:0000256" key="3">
    <source>
        <dbReference type="ARBA" id="ARBA00022490"/>
    </source>
</evidence>
<dbReference type="InterPro" id="IPR057982">
    <property type="entry name" value="TPR_NAA35"/>
</dbReference>
<organism evidence="6 7">
    <name type="scientific">Discina gigas</name>
    <dbReference type="NCBI Taxonomy" id="1032678"/>
    <lineage>
        <taxon>Eukaryota</taxon>
        <taxon>Fungi</taxon>
        <taxon>Dikarya</taxon>
        <taxon>Ascomycota</taxon>
        <taxon>Pezizomycotina</taxon>
        <taxon>Pezizomycetes</taxon>
        <taxon>Pezizales</taxon>
        <taxon>Discinaceae</taxon>
        <taxon>Discina</taxon>
    </lineage>
</organism>
<gene>
    <name evidence="6" type="primary">MAK10</name>
    <name evidence="6" type="ORF">Q9L58_007775</name>
</gene>
<feature type="domain" description="NAA35-like N-terminal" evidence="4">
    <location>
        <begin position="70"/>
        <end position="233"/>
    </location>
</feature>
<accession>A0ABR3GBK3</accession>
<comment type="similarity">
    <text evidence="2">Belongs to the MAK10 family.</text>
</comment>
<dbReference type="Proteomes" id="UP001447188">
    <property type="component" value="Unassembled WGS sequence"/>
</dbReference>
<dbReference type="InterPro" id="IPR007244">
    <property type="entry name" value="Naa35_N"/>
</dbReference>
<keyword evidence="3" id="KW-0963">Cytoplasm</keyword>
<evidence type="ECO:0000313" key="6">
    <source>
        <dbReference type="EMBL" id="KAL0633339.1"/>
    </source>
</evidence>
<protein>
    <submittedName>
        <fullName evidence="6">N-alpha-acetyltransferase, non-catalitic subunit</fullName>
    </submittedName>
</protein>
<reference evidence="6 7" key="1">
    <citation type="submission" date="2024-02" db="EMBL/GenBank/DDBJ databases">
        <title>Discinaceae phylogenomics.</title>
        <authorList>
            <person name="Dirks A.C."/>
            <person name="James T.Y."/>
        </authorList>
    </citation>
    <scope>NUCLEOTIDE SEQUENCE [LARGE SCALE GENOMIC DNA]</scope>
    <source>
        <strain evidence="6 7">ACD0624</strain>
    </source>
</reference>
<evidence type="ECO:0000256" key="1">
    <source>
        <dbReference type="ARBA" id="ARBA00004496"/>
    </source>
</evidence>
<proteinExistence type="inferred from homology"/>
<evidence type="ECO:0000256" key="2">
    <source>
        <dbReference type="ARBA" id="ARBA00006289"/>
    </source>
</evidence>
<dbReference type="PANTHER" id="PTHR21373:SF0">
    <property type="entry name" value="N-ALPHA-ACETYLTRANSFERASE 35, NATC AUXILIARY SUBUNIT"/>
    <property type="match status" value="1"/>
</dbReference>
<comment type="subcellular location">
    <subcellularLocation>
        <location evidence="1">Cytoplasm</location>
    </subcellularLocation>
</comment>
<feature type="domain" description="NAA35-like TPR repeats" evidence="5">
    <location>
        <begin position="350"/>
        <end position="760"/>
    </location>
</feature>
<dbReference type="EMBL" id="JBBBZM010000129">
    <property type="protein sequence ID" value="KAL0633339.1"/>
    <property type="molecule type" value="Genomic_DNA"/>
</dbReference>
<dbReference type="Pfam" id="PF25789">
    <property type="entry name" value="TPR_NAA35"/>
    <property type="match status" value="1"/>
</dbReference>
<dbReference type="Pfam" id="PF04112">
    <property type="entry name" value="Mak10"/>
    <property type="match status" value="1"/>
</dbReference>
<name>A0ABR3GBK3_9PEZI</name>
<sequence>MVQTSGNGLGDGIFLWHSIVNVANPAKGLARLILRDDDIPAMHPTPPLPTDSFRDITAEFFEASEKLNVGQLVKDPYFTLLQAVGALEARIMDPKMDSGMLEAEYESFDALQPRLPEEVVGIMDQLLSHEMAWHMGSALSQTLFTCLYIDRLLSSSPKTLKETTFASSAEVEADTKERQLLENVLRPYCLALVKCCYCVNQQIMMEHIYEEEDFVTQTYNVSLLDSVEPNEVLNLLDDALVWLETSKDLYTEGIFNALKYRISHRRALLHDLSRETEEWHTGAVPEWDTSLELLGKVEITHKLGIPVSEAFSTSVQRKLASQVPPRPIVELSFEDAISSLKKLCVEGKDMLKVLKYQGSTNLVNYFLSFMARRPSPSPYIRSLLQSLFFKDMKILGVMSVKQVLFDDVRELCNPVELLLDPRNELVEAPHDPRFDIVKRTNWFVERAGRSYLDLFRNICQNRSRLRRNLCHAILDWDSLQVESEEIDSELRELTKEDAQVTPNGPSYSFPLSSWVYLYKLRQMEWIILLGFELEVYQPHEFAGMYWYLQHYVRTKIGHIERIRGFAALNPKLSSKQKKKKVIPAVEQQQKALSQLTFYLLEASAIQELSGAMINAYTALARLDLLKKPPQPYSSDSLRYDLRMKPFFTIGCPEVVPFDIFETLVDNPETQTLELLEIASESITQARKDFDQLSKLDANTARVVLCEDAFRTNSREMLRSCIGLGVAVAVLTKALKSPGGATNETLDVEIDKARYHPSFPVPSIKNKKQTPQKKR</sequence>